<dbReference type="OrthoDB" id="7428628at2"/>
<organism evidence="2 3">
    <name type="scientific">Blastochloris tepida</name>
    <dbReference type="NCBI Taxonomy" id="2233851"/>
    <lineage>
        <taxon>Bacteria</taxon>
        <taxon>Pseudomonadati</taxon>
        <taxon>Pseudomonadota</taxon>
        <taxon>Alphaproteobacteria</taxon>
        <taxon>Hyphomicrobiales</taxon>
        <taxon>Blastochloridaceae</taxon>
        <taxon>Blastochloris</taxon>
    </lineage>
</organism>
<sequence>MIVCSCNVISDHDIRTAAGNSATVRTVGDVYRTLGGCDGQCRRCARSIKAVLDEVRGSGCDACDTVCAVRVTDTGHPQHLPLPLHGANDDAIAARRIGPAPLLEAAE</sequence>
<dbReference type="InterPro" id="IPR007419">
    <property type="entry name" value="BFD-like_2Fe2S-bd_dom"/>
</dbReference>
<name>A0A348FXP6_9HYPH</name>
<dbReference type="KEGG" id="blag:BLTE_07640"/>
<dbReference type="RefSeq" id="WP_126397774.1">
    <property type="nucleotide sequence ID" value="NZ_AP018907.1"/>
</dbReference>
<accession>A0A348FXP6</accession>
<dbReference type="InterPro" id="IPR041854">
    <property type="entry name" value="BFD-like_2Fe2S-bd_dom_sf"/>
</dbReference>
<proteinExistence type="predicted"/>
<evidence type="ECO:0000313" key="3">
    <source>
        <dbReference type="Proteomes" id="UP000266934"/>
    </source>
</evidence>
<dbReference type="EMBL" id="AP018907">
    <property type="protein sequence ID" value="BBF92079.1"/>
    <property type="molecule type" value="Genomic_DNA"/>
</dbReference>
<reference evidence="2 3" key="1">
    <citation type="submission" date="2018-08" db="EMBL/GenBank/DDBJ databases">
        <title>Complete genome sequencing of Blastochloris tepida GI.</title>
        <authorList>
            <person name="Tsukatani Y."/>
            <person name="Mori H."/>
        </authorList>
    </citation>
    <scope>NUCLEOTIDE SEQUENCE [LARGE SCALE GENOMIC DNA]</scope>
    <source>
        <strain evidence="2 3">GI</strain>
    </source>
</reference>
<dbReference type="Pfam" id="PF04324">
    <property type="entry name" value="Fer2_BFD"/>
    <property type="match status" value="1"/>
</dbReference>
<evidence type="ECO:0000259" key="1">
    <source>
        <dbReference type="Pfam" id="PF04324"/>
    </source>
</evidence>
<gene>
    <name evidence="2" type="ORF">BLTE_07640</name>
</gene>
<dbReference type="Proteomes" id="UP000266934">
    <property type="component" value="Chromosome"/>
</dbReference>
<protein>
    <recommendedName>
        <fullName evidence="1">BFD-like [2Fe-2S]-binding domain-containing protein</fullName>
    </recommendedName>
</protein>
<dbReference type="Gene3D" id="1.10.10.1100">
    <property type="entry name" value="BFD-like [2Fe-2S]-binding domain"/>
    <property type="match status" value="1"/>
</dbReference>
<feature type="domain" description="BFD-like [2Fe-2S]-binding" evidence="1">
    <location>
        <begin position="2"/>
        <end position="54"/>
    </location>
</feature>
<evidence type="ECO:0000313" key="2">
    <source>
        <dbReference type="EMBL" id="BBF92079.1"/>
    </source>
</evidence>
<keyword evidence="3" id="KW-1185">Reference proteome</keyword>
<dbReference type="AlphaFoldDB" id="A0A348FXP6"/>